<keyword evidence="3" id="KW-1185">Reference proteome</keyword>
<dbReference type="KEGG" id="cmp:Cha6605_5232"/>
<feature type="transmembrane region" description="Helical" evidence="1">
    <location>
        <begin position="6"/>
        <end position="30"/>
    </location>
</feature>
<organism evidence="2 3">
    <name type="scientific">Chamaesiphon minutus (strain ATCC 27169 / PCC 6605)</name>
    <dbReference type="NCBI Taxonomy" id="1173020"/>
    <lineage>
        <taxon>Bacteria</taxon>
        <taxon>Bacillati</taxon>
        <taxon>Cyanobacteriota</taxon>
        <taxon>Cyanophyceae</taxon>
        <taxon>Gomontiellales</taxon>
        <taxon>Chamaesiphonaceae</taxon>
        <taxon>Chamaesiphon</taxon>
    </lineage>
</organism>
<dbReference type="AlphaFoldDB" id="K9UNU8"/>
<dbReference type="STRING" id="1173020.Cha6605_5232"/>
<proteinExistence type="predicted"/>
<evidence type="ECO:0000256" key="1">
    <source>
        <dbReference type="SAM" id="Phobius"/>
    </source>
</evidence>
<reference evidence="2 3" key="1">
    <citation type="submission" date="2012-05" db="EMBL/GenBank/DDBJ databases">
        <title>Finished chromosome of genome of Chamaesiphon sp. PCC 6605.</title>
        <authorList>
            <consortium name="US DOE Joint Genome Institute"/>
            <person name="Gugger M."/>
            <person name="Coursin T."/>
            <person name="Rippka R."/>
            <person name="Tandeau De Marsac N."/>
            <person name="Huntemann M."/>
            <person name="Wei C.-L."/>
            <person name="Han J."/>
            <person name="Detter J.C."/>
            <person name="Han C."/>
            <person name="Tapia R."/>
            <person name="Chen A."/>
            <person name="Kyrpides N."/>
            <person name="Mavromatis K."/>
            <person name="Markowitz V."/>
            <person name="Szeto E."/>
            <person name="Ivanova N."/>
            <person name="Pagani I."/>
            <person name="Pati A."/>
            <person name="Goodwin L."/>
            <person name="Nordberg H.P."/>
            <person name="Cantor M.N."/>
            <person name="Hua S.X."/>
            <person name="Woyke T."/>
            <person name="Kerfeld C.A."/>
        </authorList>
    </citation>
    <scope>NUCLEOTIDE SEQUENCE [LARGE SCALE GENOMIC DNA]</scope>
    <source>
        <strain evidence="3">ATCC 27169 / PCC 6605</strain>
    </source>
</reference>
<evidence type="ECO:0000313" key="3">
    <source>
        <dbReference type="Proteomes" id="UP000010366"/>
    </source>
</evidence>
<dbReference type="RefSeq" id="WP_015162205.1">
    <property type="nucleotide sequence ID" value="NC_019697.1"/>
</dbReference>
<keyword evidence="1" id="KW-0472">Membrane</keyword>
<keyword evidence="1" id="KW-0812">Transmembrane</keyword>
<gene>
    <name evidence="2" type="ORF">Cha6605_5232</name>
</gene>
<sequence length="47" mass="5385">METTKLIPVLGTAAFGLLIVVTLGIVYLTLSGWRDRQRREQDRRANR</sequence>
<accession>K9UNU8</accession>
<keyword evidence="1" id="KW-1133">Transmembrane helix</keyword>
<evidence type="ECO:0000313" key="2">
    <source>
        <dbReference type="EMBL" id="AFY96121.1"/>
    </source>
</evidence>
<protein>
    <submittedName>
        <fullName evidence="2">Uncharacterized protein</fullName>
    </submittedName>
</protein>
<dbReference type="Proteomes" id="UP000010366">
    <property type="component" value="Chromosome"/>
</dbReference>
<dbReference type="EMBL" id="CP003600">
    <property type="protein sequence ID" value="AFY96121.1"/>
    <property type="molecule type" value="Genomic_DNA"/>
</dbReference>
<dbReference type="HOGENOM" id="CLU_209632_1_0_3"/>
<name>K9UNU8_CHAP6</name>